<proteinExistence type="predicted"/>
<dbReference type="Proteomes" id="UP001358586">
    <property type="component" value="Chromosome 12"/>
</dbReference>
<organism evidence="1 2">
    <name type="scientific">Gossypium arboreum</name>
    <name type="common">Tree cotton</name>
    <name type="synonym">Gossypium nanking</name>
    <dbReference type="NCBI Taxonomy" id="29729"/>
    <lineage>
        <taxon>Eukaryota</taxon>
        <taxon>Viridiplantae</taxon>
        <taxon>Streptophyta</taxon>
        <taxon>Embryophyta</taxon>
        <taxon>Tracheophyta</taxon>
        <taxon>Spermatophyta</taxon>
        <taxon>Magnoliopsida</taxon>
        <taxon>eudicotyledons</taxon>
        <taxon>Gunneridae</taxon>
        <taxon>Pentapetalae</taxon>
        <taxon>rosids</taxon>
        <taxon>malvids</taxon>
        <taxon>Malvales</taxon>
        <taxon>Malvaceae</taxon>
        <taxon>Malvoideae</taxon>
        <taxon>Gossypium</taxon>
    </lineage>
</organism>
<accession>A0ABR0MM34</accession>
<keyword evidence="2" id="KW-1185">Reference proteome</keyword>
<protein>
    <submittedName>
        <fullName evidence="1">Uncharacterized protein</fullName>
    </submittedName>
</protein>
<comment type="caution">
    <text evidence="1">The sequence shown here is derived from an EMBL/GenBank/DDBJ whole genome shotgun (WGS) entry which is preliminary data.</text>
</comment>
<name>A0ABR0MM34_GOSAR</name>
<dbReference type="EMBL" id="JARKNE010000012">
    <property type="protein sequence ID" value="KAK5775051.1"/>
    <property type="molecule type" value="Genomic_DNA"/>
</dbReference>
<gene>
    <name evidence="1" type="ORF">PVK06_042918</name>
</gene>
<evidence type="ECO:0000313" key="2">
    <source>
        <dbReference type="Proteomes" id="UP001358586"/>
    </source>
</evidence>
<evidence type="ECO:0000313" key="1">
    <source>
        <dbReference type="EMBL" id="KAK5775051.1"/>
    </source>
</evidence>
<sequence length="95" mass="11080">MTRTLLNYTSYRRYLFTKINTGEDNFCQLQQGSNQVRHWKYETLLSDIRMLKDRPGSSFRSQQVQAGHTCNTELDKLLKGCFQGLNCIYLNGSFS</sequence>
<reference evidence="1 2" key="1">
    <citation type="submission" date="2023-03" db="EMBL/GenBank/DDBJ databases">
        <title>WGS of Gossypium arboreum.</title>
        <authorList>
            <person name="Yu D."/>
        </authorList>
    </citation>
    <scope>NUCLEOTIDE SEQUENCE [LARGE SCALE GENOMIC DNA]</scope>
    <source>
        <tissue evidence="1">Leaf</tissue>
    </source>
</reference>